<keyword evidence="1" id="KW-0479">Metal-binding</keyword>
<accession>A0A8T8WD16</accession>
<dbReference type="GeneID" id="67176622"/>
<dbReference type="PROSITE" id="PS50966">
    <property type="entry name" value="ZF_SWIM"/>
    <property type="match status" value="1"/>
</dbReference>
<name>A0A8T8WD16_9EURY</name>
<dbReference type="GO" id="GO:0008270">
    <property type="term" value="F:zinc ion binding"/>
    <property type="evidence" value="ECO:0007669"/>
    <property type="project" value="UniProtKB-KW"/>
</dbReference>
<feature type="domain" description="SWIM-type" evidence="3">
    <location>
        <begin position="61"/>
        <end position="99"/>
    </location>
</feature>
<gene>
    <name evidence="4" type="ORF">K6T50_00730</name>
</gene>
<evidence type="ECO:0000259" key="3">
    <source>
        <dbReference type="PROSITE" id="PS50966"/>
    </source>
</evidence>
<protein>
    <recommendedName>
        <fullName evidence="3">SWIM-type domain-containing protein</fullName>
    </recommendedName>
</protein>
<dbReference type="EMBL" id="CP081958">
    <property type="protein sequence ID" value="QZP37738.1"/>
    <property type="molecule type" value="Genomic_DNA"/>
</dbReference>
<evidence type="ECO:0000256" key="1">
    <source>
        <dbReference type="PROSITE-ProRule" id="PRU00325"/>
    </source>
</evidence>
<evidence type="ECO:0000313" key="5">
    <source>
        <dbReference type="Proteomes" id="UP000826254"/>
    </source>
</evidence>
<feature type="region of interest" description="Disordered" evidence="2">
    <location>
        <begin position="1"/>
        <end position="20"/>
    </location>
</feature>
<evidence type="ECO:0000256" key="2">
    <source>
        <dbReference type="SAM" id="MobiDB-lite"/>
    </source>
</evidence>
<dbReference type="InterPro" id="IPR007527">
    <property type="entry name" value="Znf_SWIM"/>
</dbReference>
<evidence type="ECO:0000313" key="4">
    <source>
        <dbReference type="EMBL" id="QZP37738.1"/>
    </source>
</evidence>
<dbReference type="AlphaFoldDB" id="A0A8T8WD16"/>
<reference evidence="4 5" key="1">
    <citation type="journal article" date="2021" name="Int. J. Syst. Evol. Microbiol.">
        <title>Halobaculum halophilum sp. nov. and Halobaculum salinum sp. nov., isolated from salt lake and saline soil.</title>
        <authorList>
            <person name="Cui H.L."/>
            <person name="Shi X.W."/>
            <person name="Yin X.M."/>
            <person name="Yang X.Y."/>
            <person name="Hou J."/>
            <person name="Zhu L."/>
        </authorList>
    </citation>
    <scope>NUCLEOTIDE SEQUENCE [LARGE SCALE GENOMIC DNA]</scope>
    <source>
        <strain evidence="4 5">NBRC 109044</strain>
    </source>
</reference>
<dbReference type="KEGG" id="hmp:K6T50_00730"/>
<keyword evidence="5" id="KW-1185">Reference proteome</keyword>
<dbReference type="RefSeq" id="WP_222607546.1">
    <property type="nucleotide sequence ID" value="NZ_CP081958.1"/>
</dbReference>
<proteinExistence type="predicted"/>
<feature type="region of interest" description="Disordered" evidence="2">
    <location>
        <begin position="119"/>
        <end position="146"/>
    </location>
</feature>
<organism evidence="4 5">
    <name type="scientific">Halobaculum magnesiiphilum</name>
    <dbReference type="NCBI Taxonomy" id="1017351"/>
    <lineage>
        <taxon>Archaea</taxon>
        <taxon>Methanobacteriati</taxon>
        <taxon>Methanobacteriota</taxon>
        <taxon>Stenosarchaea group</taxon>
        <taxon>Halobacteria</taxon>
        <taxon>Halobacteriales</taxon>
        <taxon>Haloferacaceae</taxon>
        <taxon>Halobaculum</taxon>
    </lineage>
</organism>
<dbReference type="Proteomes" id="UP000826254">
    <property type="component" value="Chromosome"/>
</dbReference>
<feature type="compositionally biased region" description="Basic and acidic residues" evidence="2">
    <location>
        <begin position="121"/>
        <end position="146"/>
    </location>
</feature>
<keyword evidence="1" id="KW-0863">Zinc-finger</keyword>
<sequence length="146" mass="16007">MSAPRTPPSTDEHAPGVPLDFETLAGTDATSWDRADPQGALIESVSRYSYRVTLPDGEESHLVAVAVEDGQHVGLCDCKAFEYHDPPCAHLCTVRKAAFIGERDTRGEQVRIPRVDLNAHTTEERAATDGGWVDRARRADHMGGRR</sequence>
<keyword evidence="1" id="KW-0862">Zinc</keyword>